<dbReference type="EMBL" id="MPUH01000068">
    <property type="protein sequence ID" value="OMJ92120.1"/>
    <property type="molecule type" value="Genomic_DNA"/>
</dbReference>
<feature type="compositionally biased region" description="Polar residues" evidence="7">
    <location>
        <begin position="78"/>
        <end position="100"/>
    </location>
</feature>
<feature type="region of interest" description="Disordered" evidence="7">
    <location>
        <begin position="77"/>
        <end position="104"/>
    </location>
</feature>
<dbReference type="InterPro" id="IPR000222">
    <property type="entry name" value="PP2C_BS"/>
</dbReference>
<comment type="subcellular location">
    <subcellularLocation>
        <location evidence="1">Membrane</location>
        <topology evidence="1">Peripheral membrane protein</topology>
    </subcellularLocation>
</comment>
<dbReference type="PROSITE" id="PS51746">
    <property type="entry name" value="PPM_2"/>
    <property type="match status" value="1"/>
</dbReference>
<dbReference type="Gene3D" id="3.60.40.10">
    <property type="entry name" value="PPM-type phosphatase domain"/>
    <property type="match status" value="1"/>
</dbReference>
<keyword evidence="5" id="KW-0472">Membrane</keyword>
<evidence type="ECO:0000256" key="3">
    <source>
        <dbReference type="ARBA" id="ARBA00022801"/>
    </source>
</evidence>
<reference evidence="9 10" key="1">
    <citation type="submission" date="2016-11" db="EMBL/GenBank/DDBJ databases">
        <title>The macronuclear genome of Stentor coeruleus: a giant cell with tiny introns.</title>
        <authorList>
            <person name="Slabodnick M."/>
            <person name="Ruby J.G."/>
            <person name="Reiff S.B."/>
            <person name="Swart E.C."/>
            <person name="Gosai S."/>
            <person name="Prabakaran S."/>
            <person name="Witkowska E."/>
            <person name="Larue G.E."/>
            <person name="Fisher S."/>
            <person name="Freeman R.M."/>
            <person name="Gunawardena J."/>
            <person name="Chu W."/>
            <person name="Stover N.A."/>
            <person name="Gregory B.D."/>
            <person name="Nowacki M."/>
            <person name="Derisi J."/>
            <person name="Roy S.W."/>
            <person name="Marshall W.F."/>
            <person name="Sood P."/>
        </authorList>
    </citation>
    <scope>NUCLEOTIDE SEQUENCE [LARGE SCALE GENOMIC DNA]</scope>
    <source>
        <strain evidence="9">WM001</strain>
    </source>
</reference>
<feature type="compositionally biased region" description="Polar residues" evidence="7">
    <location>
        <begin position="14"/>
        <end position="24"/>
    </location>
</feature>
<dbReference type="GO" id="GO:0016020">
    <property type="term" value="C:membrane"/>
    <property type="evidence" value="ECO:0007669"/>
    <property type="project" value="UniProtKB-SubCell"/>
</dbReference>
<organism evidence="9 10">
    <name type="scientific">Stentor coeruleus</name>
    <dbReference type="NCBI Taxonomy" id="5963"/>
    <lineage>
        <taxon>Eukaryota</taxon>
        <taxon>Sar</taxon>
        <taxon>Alveolata</taxon>
        <taxon>Ciliophora</taxon>
        <taxon>Postciliodesmatophora</taxon>
        <taxon>Heterotrichea</taxon>
        <taxon>Heterotrichida</taxon>
        <taxon>Stentoridae</taxon>
        <taxon>Stentor</taxon>
    </lineage>
</organism>
<evidence type="ECO:0000313" key="10">
    <source>
        <dbReference type="Proteomes" id="UP000187209"/>
    </source>
</evidence>
<keyword evidence="2" id="KW-0479">Metal-binding</keyword>
<gene>
    <name evidence="9" type="ORF">SteCoe_5227</name>
</gene>
<evidence type="ECO:0000256" key="1">
    <source>
        <dbReference type="ARBA" id="ARBA00004170"/>
    </source>
</evidence>
<dbReference type="InterPro" id="IPR036457">
    <property type="entry name" value="PPM-type-like_dom_sf"/>
</dbReference>
<dbReference type="PANTHER" id="PTHR47992">
    <property type="entry name" value="PROTEIN PHOSPHATASE"/>
    <property type="match status" value="1"/>
</dbReference>
<dbReference type="GO" id="GO:0046872">
    <property type="term" value="F:metal ion binding"/>
    <property type="evidence" value="ECO:0007669"/>
    <property type="project" value="UniProtKB-KW"/>
</dbReference>
<evidence type="ECO:0000256" key="2">
    <source>
        <dbReference type="ARBA" id="ARBA00022723"/>
    </source>
</evidence>
<keyword evidence="3 6" id="KW-0378">Hydrolase</keyword>
<dbReference type="OrthoDB" id="10264738at2759"/>
<dbReference type="Pfam" id="PF00481">
    <property type="entry name" value="PP2C"/>
    <property type="match status" value="1"/>
</dbReference>
<dbReference type="GO" id="GO:0004722">
    <property type="term" value="F:protein serine/threonine phosphatase activity"/>
    <property type="evidence" value="ECO:0007669"/>
    <property type="project" value="InterPro"/>
</dbReference>
<keyword evidence="4 6" id="KW-0904">Protein phosphatase</keyword>
<dbReference type="Proteomes" id="UP000187209">
    <property type="component" value="Unassembled WGS sequence"/>
</dbReference>
<comment type="caution">
    <text evidence="9">The sequence shown here is derived from an EMBL/GenBank/DDBJ whole genome shotgun (WGS) entry which is preliminary data.</text>
</comment>
<dbReference type="PROSITE" id="PS01032">
    <property type="entry name" value="PPM_1"/>
    <property type="match status" value="1"/>
</dbReference>
<comment type="similarity">
    <text evidence="6">Belongs to the PP2C family.</text>
</comment>
<feature type="region of interest" description="Disordered" evidence="7">
    <location>
        <begin position="1"/>
        <end position="24"/>
    </location>
</feature>
<evidence type="ECO:0000256" key="5">
    <source>
        <dbReference type="ARBA" id="ARBA00023136"/>
    </source>
</evidence>
<proteinExistence type="inferred from homology"/>
<feature type="domain" description="PPM-type phosphatase" evidence="8">
    <location>
        <begin position="140"/>
        <end position="409"/>
    </location>
</feature>
<evidence type="ECO:0000256" key="6">
    <source>
        <dbReference type="RuleBase" id="RU003465"/>
    </source>
</evidence>
<name>A0A1R2CT32_9CILI</name>
<evidence type="ECO:0000313" key="9">
    <source>
        <dbReference type="EMBL" id="OMJ92120.1"/>
    </source>
</evidence>
<feature type="compositionally biased region" description="Basic and acidic residues" evidence="7">
    <location>
        <begin position="1"/>
        <end position="13"/>
    </location>
</feature>
<dbReference type="InterPro" id="IPR001932">
    <property type="entry name" value="PPM-type_phosphatase-like_dom"/>
</dbReference>
<keyword evidence="10" id="KW-1185">Reference proteome</keyword>
<evidence type="ECO:0000259" key="8">
    <source>
        <dbReference type="PROSITE" id="PS51746"/>
    </source>
</evidence>
<dbReference type="SUPFAM" id="SSF81606">
    <property type="entry name" value="PP2C-like"/>
    <property type="match status" value="1"/>
</dbReference>
<dbReference type="AlphaFoldDB" id="A0A1R2CT32"/>
<evidence type="ECO:0000256" key="7">
    <source>
        <dbReference type="SAM" id="MobiDB-lite"/>
    </source>
</evidence>
<evidence type="ECO:0000256" key="4">
    <source>
        <dbReference type="ARBA" id="ARBA00022912"/>
    </source>
</evidence>
<dbReference type="InterPro" id="IPR015655">
    <property type="entry name" value="PP2C"/>
</dbReference>
<dbReference type="SMART" id="SM00332">
    <property type="entry name" value="PP2Cc"/>
    <property type="match status" value="1"/>
</dbReference>
<accession>A0A1R2CT32</accession>
<protein>
    <recommendedName>
        <fullName evidence="8">PPM-type phosphatase domain-containing protein</fullName>
    </recommendedName>
</protein>
<dbReference type="CDD" id="cd00143">
    <property type="entry name" value="PP2Cc"/>
    <property type="match status" value="1"/>
</dbReference>
<sequence length="409" mass="45044">MNIKNVEKGEKAQSKQNSNTKNHPISYIQVNSQVQKQKLLAEKIYAVGYSSPKRSNFKGPVNAKTIILGHFLKRTNKSSKAPKTTDNSLLPTQHSSTPKSIASKRHRGLSLGTHPIKMMSGELSHVRKSSVNPMPNVVFKYASATQTGFIPDFPQKENQDAFLEVYDREMSIFGVFDGHGVLGHKVSNYIKSRLPVLLSKSIRDVRSSLRNAISIIKEELPTLIDTSFSGSTLNLVIIKGKKLFCANIGDSRAIIGNQVNDIDSKTSSGKNWVSVSLSRDHKPDLEEEAARIARCGGRVFSYTDEEGNPLGPARVWLKDQNTPGLAMSRSLGDSVAASVGVSSEPEILEYDLTGQDKFLVIGSDGVFEFLSNEEIVKLVVPHWRSGNPNAACQTLVSSAEYQWRNVIFI</sequence>